<dbReference type="EMBL" id="LCLH01000043">
    <property type="protein sequence ID" value="KKU12747.1"/>
    <property type="molecule type" value="Genomic_DNA"/>
</dbReference>
<comment type="caution">
    <text evidence="1">The sequence shown here is derived from an EMBL/GenBank/DDBJ whole genome shotgun (WGS) entry which is preliminary data.</text>
</comment>
<evidence type="ECO:0000313" key="2">
    <source>
        <dbReference type="Proteomes" id="UP000034911"/>
    </source>
</evidence>
<organism evidence="1 2">
    <name type="scientific">Candidatus Magasanikbacteria bacterium GW2011_GWC2_45_8</name>
    <dbReference type="NCBI Taxonomy" id="1619050"/>
    <lineage>
        <taxon>Bacteria</taxon>
        <taxon>Candidatus Magasanikiibacteriota</taxon>
    </lineage>
</organism>
<name>A0A0G1MX59_9BACT</name>
<dbReference type="STRING" id="1619050.UX20_C0043G0003"/>
<reference evidence="1 2" key="1">
    <citation type="journal article" date="2015" name="Nature">
        <title>rRNA introns, odd ribosomes, and small enigmatic genomes across a large radiation of phyla.</title>
        <authorList>
            <person name="Brown C.T."/>
            <person name="Hug L.A."/>
            <person name="Thomas B.C."/>
            <person name="Sharon I."/>
            <person name="Castelle C.J."/>
            <person name="Singh A."/>
            <person name="Wilkins M.J."/>
            <person name="Williams K.H."/>
            <person name="Banfield J.F."/>
        </authorList>
    </citation>
    <scope>NUCLEOTIDE SEQUENCE [LARGE SCALE GENOMIC DNA]</scope>
</reference>
<accession>A0A0G1MX59</accession>
<sequence length="80" mass="9394">MSNLSVLLLVSEFRMKDNVSRTEDIHASTKLVLQRRERMWSCRRGPCAAVLFPFAWSNQPGIRECLRYPREPSWSLELNL</sequence>
<protein>
    <submittedName>
        <fullName evidence="1">Uncharacterized protein</fullName>
    </submittedName>
</protein>
<gene>
    <name evidence="1" type="ORF">UX20_C0043G0003</name>
</gene>
<evidence type="ECO:0000313" key="1">
    <source>
        <dbReference type="EMBL" id="KKU12747.1"/>
    </source>
</evidence>
<dbReference type="Proteomes" id="UP000034911">
    <property type="component" value="Unassembled WGS sequence"/>
</dbReference>
<dbReference type="AlphaFoldDB" id="A0A0G1MX59"/>
<proteinExistence type="predicted"/>